<protein>
    <submittedName>
        <fullName evidence="1">17296_t:CDS:1</fullName>
    </submittedName>
</protein>
<organism evidence="1 2">
    <name type="scientific">Gigaspora margarita</name>
    <dbReference type="NCBI Taxonomy" id="4874"/>
    <lineage>
        <taxon>Eukaryota</taxon>
        <taxon>Fungi</taxon>
        <taxon>Fungi incertae sedis</taxon>
        <taxon>Mucoromycota</taxon>
        <taxon>Glomeromycotina</taxon>
        <taxon>Glomeromycetes</taxon>
        <taxon>Diversisporales</taxon>
        <taxon>Gigasporaceae</taxon>
        <taxon>Gigaspora</taxon>
    </lineage>
</organism>
<evidence type="ECO:0000313" key="2">
    <source>
        <dbReference type="Proteomes" id="UP000789901"/>
    </source>
</evidence>
<dbReference type="SUPFAM" id="SSF56112">
    <property type="entry name" value="Protein kinase-like (PK-like)"/>
    <property type="match status" value="1"/>
</dbReference>
<name>A0ABN7WB58_GIGMA</name>
<sequence>CPYRKVCASYARFISQKSSPDCYGLHPTFLIYLAGPYLGIAGAVFGENCIIEPITYLIPLIQLRFDNELLFSAANTFRLLKQSLESLKDYYDKLHLPTEINVDLPRREAYPYPDSFNYKVQFEYKRKLVDGKLLFVVQKLTNQQLLVVKFVKTYGADVHKDYAKANIVPKLIAIEKLAGSWFIVVIEYLSTTEVANELHKMNYVYSDFWISNLMISKDGEQVKIVDFDWAGEEDWHPDIKEGEKIKKVYDIHFITQSIKKIF</sequence>
<reference evidence="1 2" key="1">
    <citation type="submission" date="2021-06" db="EMBL/GenBank/DDBJ databases">
        <authorList>
            <person name="Kallberg Y."/>
            <person name="Tangrot J."/>
            <person name="Rosling A."/>
        </authorList>
    </citation>
    <scope>NUCLEOTIDE SEQUENCE [LARGE SCALE GENOMIC DNA]</scope>
    <source>
        <strain evidence="1 2">120-4 pot B 10/14</strain>
    </source>
</reference>
<accession>A0ABN7WB58</accession>
<comment type="caution">
    <text evidence="1">The sequence shown here is derived from an EMBL/GenBank/DDBJ whole genome shotgun (WGS) entry which is preliminary data.</text>
</comment>
<dbReference type="EMBL" id="CAJVQB010037187">
    <property type="protein sequence ID" value="CAG8824948.1"/>
    <property type="molecule type" value="Genomic_DNA"/>
</dbReference>
<evidence type="ECO:0000313" key="1">
    <source>
        <dbReference type="EMBL" id="CAG8824948.1"/>
    </source>
</evidence>
<proteinExistence type="predicted"/>
<gene>
    <name evidence="1" type="ORF">GMARGA_LOCUS28708</name>
</gene>
<feature type="non-terminal residue" evidence="1">
    <location>
        <position position="1"/>
    </location>
</feature>
<dbReference type="InterPro" id="IPR011009">
    <property type="entry name" value="Kinase-like_dom_sf"/>
</dbReference>
<keyword evidence="2" id="KW-1185">Reference proteome</keyword>
<dbReference type="Proteomes" id="UP000789901">
    <property type="component" value="Unassembled WGS sequence"/>
</dbReference>